<dbReference type="Pfam" id="PF04233">
    <property type="entry name" value="Phage_Mu_F"/>
    <property type="match status" value="1"/>
</dbReference>
<protein>
    <submittedName>
        <fullName evidence="2">Phage head morphogenesis domain</fullName>
    </submittedName>
</protein>
<name>A0A6J5RBX8_9CAUD</name>
<proteinExistence type="predicted"/>
<feature type="domain" description="Phage head morphogenesis" evidence="1">
    <location>
        <begin position="119"/>
        <end position="194"/>
    </location>
</feature>
<accession>A0A6J5RBX8</accession>
<evidence type="ECO:0000259" key="1">
    <source>
        <dbReference type="Pfam" id="PF04233"/>
    </source>
</evidence>
<dbReference type="NCBIfam" id="TIGR01641">
    <property type="entry name" value="phageSPP1_gp7"/>
    <property type="match status" value="1"/>
</dbReference>
<dbReference type="EMBL" id="LR797179">
    <property type="protein sequence ID" value="CAB4191877.1"/>
    <property type="molecule type" value="Genomic_DNA"/>
</dbReference>
<organism evidence="2">
    <name type="scientific">uncultured Caudovirales phage</name>
    <dbReference type="NCBI Taxonomy" id="2100421"/>
    <lineage>
        <taxon>Viruses</taxon>
        <taxon>Duplodnaviria</taxon>
        <taxon>Heunggongvirae</taxon>
        <taxon>Uroviricota</taxon>
        <taxon>Caudoviricetes</taxon>
        <taxon>Peduoviridae</taxon>
        <taxon>Maltschvirus</taxon>
        <taxon>Maltschvirus maltsch</taxon>
    </lineage>
</organism>
<gene>
    <name evidence="2" type="ORF">UFOVP1230_3</name>
</gene>
<sequence>MADTTVTAIDNLWSNELADNLFLDIHGGQITPHKLPKNVYTKTAKFLNEGVKAGFGKVDDSILYNELKVSVFKFSAAKTYQQVVDMQGTLTNDDGTRKSFAEFKKEAEVIFDQYNKNWLATEHQAAIRQSQAANKWRDIERSKSILPFLQFQTVNDDRVRPEHAEFDNITAPVDDPIWNTATPPLDWNCRCILIQLEEDEANPTPQSDIDELPDVPEDFAFNPGKEKIIFSEAHPYYDVAPRDQEWKDNNFGLDIPGEKPQTPEQ</sequence>
<dbReference type="InterPro" id="IPR006528">
    <property type="entry name" value="Phage_head_morphogenesis_dom"/>
</dbReference>
<reference evidence="2" key="1">
    <citation type="submission" date="2020-05" db="EMBL/GenBank/DDBJ databases">
        <authorList>
            <person name="Chiriac C."/>
            <person name="Salcher M."/>
            <person name="Ghai R."/>
            <person name="Kavagutti S V."/>
        </authorList>
    </citation>
    <scope>NUCLEOTIDE SEQUENCE</scope>
</reference>
<evidence type="ECO:0000313" key="2">
    <source>
        <dbReference type="EMBL" id="CAB4191877.1"/>
    </source>
</evidence>